<dbReference type="KEGG" id="vg:26632100"/>
<dbReference type="Pfam" id="PF25735">
    <property type="entry name" value="Phage_L5_gp82"/>
    <property type="match status" value="1"/>
</dbReference>
<evidence type="ECO:0000313" key="2">
    <source>
        <dbReference type="Proteomes" id="UP000030210"/>
    </source>
</evidence>
<accession>A0A0A0RRJ3</accession>
<reference evidence="1 2" key="1">
    <citation type="submission" date="2014-09" db="EMBL/GenBank/DDBJ databases">
        <authorList>
            <person name="King A.R."/>
            <person name="Cook R.C."/>
            <person name="Khenner E.M."/>
            <person name="Owens N.L."/>
            <person name="Sharma A."/>
            <person name="Stairs E.N."/>
            <person name="King R.A."/>
            <person name="Rinehart C.A."/>
            <person name="Serrano M.G."/>
            <person name="Buck G."/>
            <person name="Lee V."/>
            <person name="Wang Y."/>
            <person name="Carvalho R."/>
            <person name="Voegtly L."/>
            <person name="Shi R."/>
            <person name="Duckworth R."/>
            <person name="Johnson A."/>
            <person name="Loviza R."/>
            <person name="Walstead R."/>
            <person name="Shah Z."/>
            <person name="Kiflezghi M."/>
            <person name="Wade K."/>
            <person name="Anders K.R."/>
            <person name="Braun M.A."/>
            <person name="Delesalle V.A."/>
            <person name="Hughes L.E."/>
            <person name="Ware V.C."/>
            <person name="Bradley K.W."/>
            <person name="Barker L.P."/>
            <person name="Asai D.J."/>
            <person name="Bowman C.A."/>
            <person name="Russell D.A."/>
            <person name="Pope W.H."/>
            <person name="Jacobs-Sera D."/>
            <person name="Hendrix R.W."/>
            <person name="Hatfull G.F."/>
        </authorList>
    </citation>
    <scope>NUCLEOTIDE SEQUENCE [LARGE SCALE GENOMIC DNA]</scope>
</reference>
<sequence length="117" mass="13078">MKVFVYWNLHRGMWSVKALEGPDKGRVIARQQHVVLRNVIAKVSEAGRQRVLREGRKNVHAGLVGELVQGQAVELATTARAVTYNPRKYSTFVHVDDETPFEGSDLAVLLHKAVYAA</sequence>
<dbReference type="OrthoDB" id="21706at10239"/>
<gene>
    <name evidence="1" type="ORF">PBI_LARENN_87</name>
</gene>
<name>A0A0A0RRJ3_9CAUD</name>
<evidence type="ECO:0000313" key="1">
    <source>
        <dbReference type="EMBL" id="AIW02982.1"/>
    </source>
</evidence>
<dbReference type="GeneID" id="26632100"/>
<proteinExistence type="predicted"/>
<dbReference type="RefSeq" id="YP_009205461.1">
    <property type="nucleotide sequence ID" value="NC_028877.1"/>
</dbReference>
<dbReference type="EMBL" id="KM677210">
    <property type="protein sequence ID" value="AIW02982.1"/>
    <property type="molecule type" value="Genomic_DNA"/>
</dbReference>
<protein>
    <submittedName>
        <fullName evidence="1">Uncharacterized protein</fullName>
    </submittedName>
</protein>
<dbReference type="InterPro" id="IPR058002">
    <property type="entry name" value="Gp82"/>
</dbReference>
<organism evidence="1 2">
    <name type="scientific">Mycobacterium phage Larenn</name>
    <dbReference type="NCBI Taxonomy" id="1560285"/>
    <lineage>
        <taxon>Viruses</taxon>
        <taxon>Duplodnaviria</taxon>
        <taxon>Heunggongvirae</taxon>
        <taxon>Uroviricota</taxon>
        <taxon>Caudoviricetes</taxon>
        <taxon>Turbidovirus</taxon>
        <taxon>Turbidovirus larenn</taxon>
    </lineage>
</organism>
<keyword evidence="2" id="KW-1185">Reference proteome</keyword>
<dbReference type="Proteomes" id="UP000030210">
    <property type="component" value="Segment"/>
</dbReference>